<accession>A0A1H0FD47</accession>
<evidence type="ECO:0000313" key="2">
    <source>
        <dbReference type="Proteomes" id="UP000198793"/>
    </source>
</evidence>
<reference evidence="1 2" key="1">
    <citation type="submission" date="2016-10" db="EMBL/GenBank/DDBJ databases">
        <authorList>
            <person name="de Groot N.N."/>
        </authorList>
    </citation>
    <scope>NUCLEOTIDE SEQUENCE [LARGE SCALE GENOMIC DNA]</scope>
    <source>
        <strain evidence="2">L7-484,KACC 16230,DSM 25025</strain>
    </source>
</reference>
<dbReference type="Pfam" id="PF06347">
    <property type="entry name" value="SH3_4"/>
    <property type="match status" value="1"/>
</dbReference>
<dbReference type="OrthoDB" id="7846699at2"/>
<sequence>MADPRSRAAGRGACRIELRATTAAAGGKTVVFERLASRAAAAPTQTATDASCVYYGYTASCARSEDRQVPVATGVDETARVAVLVDLNAREEARPDASVLATIPAGTCVVVDECTTASDGNWCRAKVSSFTGWIRQQAVRANRWPVLTFAPRCTAR</sequence>
<dbReference type="AlphaFoldDB" id="A0A1H0FD47"/>
<protein>
    <submittedName>
        <fullName evidence="1">SH3 domain-containing protein</fullName>
    </submittedName>
</protein>
<evidence type="ECO:0000313" key="1">
    <source>
        <dbReference type="EMBL" id="SDN92583.1"/>
    </source>
</evidence>
<dbReference type="EMBL" id="FNIT01000002">
    <property type="protein sequence ID" value="SDN92583.1"/>
    <property type="molecule type" value="Genomic_DNA"/>
</dbReference>
<proteinExistence type="predicted"/>
<organism evidence="1 2">
    <name type="scientific">Aureimonas jatrophae</name>
    <dbReference type="NCBI Taxonomy" id="1166073"/>
    <lineage>
        <taxon>Bacteria</taxon>
        <taxon>Pseudomonadati</taxon>
        <taxon>Pseudomonadota</taxon>
        <taxon>Alphaproteobacteria</taxon>
        <taxon>Hyphomicrobiales</taxon>
        <taxon>Aurantimonadaceae</taxon>
        <taxon>Aureimonas</taxon>
    </lineage>
</organism>
<dbReference type="InterPro" id="IPR010466">
    <property type="entry name" value="DUF1058"/>
</dbReference>
<keyword evidence="2" id="KW-1185">Reference proteome</keyword>
<dbReference type="Gene3D" id="2.30.30.40">
    <property type="entry name" value="SH3 Domains"/>
    <property type="match status" value="1"/>
</dbReference>
<gene>
    <name evidence="1" type="ORF">SAMN05192530_102464</name>
</gene>
<name>A0A1H0FD47_9HYPH</name>
<dbReference type="Proteomes" id="UP000198793">
    <property type="component" value="Unassembled WGS sequence"/>
</dbReference>